<feature type="transmembrane region" description="Helical" evidence="1">
    <location>
        <begin position="233"/>
        <end position="254"/>
    </location>
</feature>
<dbReference type="GO" id="GO:0016757">
    <property type="term" value="F:glycosyltransferase activity"/>
    <property type="evidence" value="ECO:0007669"/>
    <property type="project" value="UniProtKB-KW"/>
</dbReference>
<proteinExistence type="predicted"/>
<feature type="transmembrane region" description="Helical" evidence="1">
    <location>
        <begin position="260"/>
        <end position="282"/>
    </location>
</feature>
<dbReference type="InterPro" id="IPR001173">
    <property type="entry name" value="Glyco_trans_2-like"/>
</dbReference>
<evidence type="ECO:0000256" key="1">
    <source>
        <dbReference type="SAM" id="Phobius"/>
    </source>
</evidence>
<dbReference type="SUPFAM" id="SSF53448">
    <property type="entry name" value="Nucleotide-diphospho-sugar transferases"/>
    <property type="match status" value="1"/>
</dbReference>
<dbReference type="Proteomes" id="UP001193389">
    <property type="component" value="Chromosome"/>
</dbReference>
<evidence type="ECO:0000313" key="4">
    <source>
        <dbReference type="Proteomes" id="UP001193389"/>
    </source>
</evidence>
<reference evidence="3" key="1">
    <citation type="journal article" date="2020" name="Int. J. Syst. Evol. Microbiol.">
        <title>Aquipluma nitroreducens gen. nov. sp. nov., a novel facultatively anaerobic bacterium isolated from a freshwater lake.</title>
        <authorList>
            <person name="Watanabe M."/>
            <person name="Kojima H."/>
            <person name="Fukui M."/>
        </authorList>
    </citation>
    <scope>NUCLEOTIDE SEQUENCE</scope>
    <source>
        <strain evidence="3">MeG22</strain>
    </source>
</reference>
<keyword evidence="3" id="KW-0808">Transferase</keyword>
<keyword evidence="1" id="KW-0812">Transmembrane</keyword>
<keyword evidence="3" id="KW-0328">Glycosyltransferase</keyword>
<dbReference type="Pfam" id="PF00535">
    <property type="entry name" value="Glycos_transf_2"/>
    <property type="match status" value="1"/>
</dbReference>
<evidence type="ECO:0000259" key="2">
    <source>
        <dbReference type="Pfam" id="PF00535"/>
    </source>
</evidence>
<keyword evidence="1" id="KW-0472">Membrane</keyword>
<sequence length="322" mass="37625">MSVRNEEQNIREIIGKFNEQHFEDYQILVINVHSEDNTDGILSVLAETNPKLKVTTLSQETQFSEKQIINIGLKGSSSPWIVLLTSSSGEINPDWLANLNGLLTPEIDLVVAYTNIERMKGFRNLICRLERFSQFVISGAWTLAGKPFVFNENNVLFKRTMYFDTLGFRHKMNRNFANLELIFNENLKKGRVKITTNPDLAIREHIEDDRGDHVRLLKKGVQIRQSLSWSKKISLFLDDATKILLAGLITTVIILHPEYWITFSALPLIYLILLAIIVKMLLKRLNERKIFLSSFVYILIKPLLNWWFFWSMYLIHRRNRWN</sequence>
<accession>A0A5K7S6N8</accession>
<dbReference type="EMBL" id="AP018694">
    <property type="protein sequence ID" value="BBE17202.1"/>
    <property type="molecule type" value="Genomic_DNA"/>
</dbReference>
<keyword evidence="4" id="KW-1185">Reference proteome</keyword>
<dbReference type="KEGG" id="anf:AQPE_1351"/>
<organism evidence="3 4">
    <name type="scientific">Aquipluma nitroreducens</name>
    <dbReference type="NCBI Taxonomy" id="2010828"/>
    <lineage>
        <taxon>Bacteria</taxon>
        <taxon>Pseudomonadati</taxon>
        <taxon>Bacteroidota</taxon>
        <taxon>Bacteroidia</taxon>
        <taxon>Marinilabiliales</taxon>
        <taxon>Prolixibacteraceae</taxon>
        <taxon>Aquipluma</taxon>
    </lineage>
</organism>
<protein>
    <submittedName>
        <fullName evidence="3">N-acetylglucosaminyltransferase</fullName>
    </submittedName>
</protein>
<dbReference type="Gene3D" id="3.90.550.10">
    <property type="entry name" value="Spore Coat Polysaccharide Biosynthesis Protein SpsA, Chain A"/>
    <property type="match status" value="1"/>
</dbReference>
<gene>
    <name evidence="3" type="ORF">AQPE_1351</name>
</gene>
<dbReference type="AlphaFoldDB" id="A0A5K7S6N8"/>
<evidence type="ECO:0000313" key="3">
    <source>
        <dbReference type="EMBL" id="BBE17202.1"/>
    </source>
</evidence>
<name>A0A5K7S6N8_9BACT</name>
<dbReference type="InterPro" id="IPR029044">
    <property type="entry name" value="Nucleotide-diphossugar_trans"/>
</dbReference>
<feature type="domain" description="Glycosyltransferase 2-like" evidence="2">
    <location>
        <begin position="2"/>
        <end position="101"/>
    </location>
</feature>
<keyword evidence="1" id="KW-1133">Transmembrane helix</keyword>
<feature type="transmembrane region" description="Helical" evidence="1">
    <location>
        <begin position="294"/>
        <end position="315"/>
    </location>
</feature>